<accession>A0A7R9CPK8</accession>
<dbReference type="EMBL" id="OD001028">
    <property type="protein sequence ID" value="CAD7400310.1"/>
    <property type="molecule type" value="Genomic_DNA"/>
</dbReference>
<sequence>MLNEGSSSESSDGAKYIVEDSMSDLEFPVGLFSDDHKGELYVMCHLWAHNACAGADKDMDLYPKLLPRLLQPVHVVGYSSVHSRPVLLGATVSPGHQARQNEPSWNNTHSDMARGPPESPPQASTPPSSTPAHTMLSKMSWCRPPYTSDLRHVARSRRDTAATCSDCDWLSTSSASEQQRSRVNLMTFRLTVLRAPACHQAPCALFALSRLLWETDGPHDDPLLHRQSPRFTFPEFGVDEHVLDPEALLVLVSLLYEVFSHHNPELVCLLVLQTVRGGHDEARAHHGPPAMVLELPLVRAGTRRMEPRCLQPPLAQVCQSRRADGTRPWCHTLTPPPSCQSLSPPGTWGSLRCDDIIYTPSILKDGSTTLMDYTDYTMTNLISCIIVKPCREAVTNYSTLSHMGGRADTDSSLILYGLHNGGEGEVRDNNLKEEVHSHLRGGRVETRLGKPPSVHPNGIELQSSHLQQSSPTRYPRVRPPGSEMGF</sequence>
<feature type="region of interest" description="Disordered" evidence="1">
    <location>
        <begin position="94"/>
        <end position="135"/>
    </location>
</feature>
<feature type="region of interest" description="Disordered" evidence="1">
    <location>
        <begin position="440"/>
        <end position="486"/>
    </location>
</feature>
<evidence type="ECO:0000256" key="1">
    <source>
        <dbReference type="SAM" id="MobiDB-lite"/>
    </source>
</evidence>
<organism evidence="2">
    <name type="scientific">Timema poppense</name>
    <name type="common">Walking stick</name>
    <dbReference type="NCBI Taxonomy" id="170557"/>
    <lineage>
        <taxon>Eukaryota</taxon>
        <taxon>Metazoa</taxon>
        <taxon>Ecdysozoa</taxon>
        <taxon>Arthropoda</taxon>
        <taxon>Hexapoda</taxon>
        <taxon>Insecta</taxon>
        <taxon>Pterygota</taxon>
        <taxon>Neoptera</taxon>
        <taxon>Polyneoptera</taxon>
        <taxon>Phasmatodea</taxon>
        <taxon>Timematodea</taxon>
        <taxon>Timematoidea</taxon>
        <taxon>Timematidae</taxon>
        <taxon>Timema</taxon>
    </lineage>
</organism>
<proteinExistence type="predicted"/>
<protein>
    <submittedName>
        <fullName evidence="2">Uncharacterized protein</fullName>
    </submittedName>
</protein>
<gene>
    <name evidence="2" type="ORF">TPSB3V08_LOCUS2566</name>
</gene>
<dbReference type="AlphaFoldDB" id="A0A7R9CPK8"/>
<name>A0A7R9CPK8_TIMPO</name>
<reference evidence="2" key="1">
    <citation type="submission" date="2020-11" db="EMBL/GenBank/DDBJ databases">
        <authorList>
            <person name="Tran Van P."/>
        </authorList>
    </citation>
    <scope>NUCLEOTIDE SEQUENCE</scope>
</reference>
<evidence type="ECO:0000313" key="2">
    <source>
        <dbReference type="EMBL" id="CAD7400310.1"/>
    </source>
</evidence>
<feature type="compositionally biased region" description="Polar residues" evidence="1">
    <location>
        <begin position="98"/>
        <end position="110"/>
    </location>
</feature>
<feature type="compositionally biased region" description="Polar residues" evidence="1">
    <location>
        <begin position="460"/>
        <end position="472"/>
    </location>
</feature>